<dbReference type="Pfam" id="PF13975">
    <property type="entry name" value="gag-asp_proteas"/>
    <property type="match status" value="1"/>
</dbReference>
<dbReference type="InterPro" id="IPR034122">
    <property type="entry name" value="Retropepsin-like_bacterial"/>
</dbReference>
<dbReference type="AlphaFoldDB" id="A0A8D4VNC3"/>
<evidence type="ECO:0000313" key="2">
    <source>
        <dbReference type="Proteomes" id="UP000824988"/>
    </source>
</evidence>
<organism evidence="1 2">
    <name type="scientific">Methylogaea oryzae</name>
    <dbReference type="NCBI Taxonomy" id="1295382"/>
    <lineage>
        <taxon>Bacteria</taxon>
        <taxon>Pseudomonadati</taxon>
        <taxon>Pseudomonadota</taxon>
        <taxon>Gammaproteobacteria</taxon>
        <taxon>Methylococcales</taxon>
        <taxon>Methylococcaceae</taxon>
        <taxon>Methylogaea</taxon>
    </lineage>
</organism>
<protein>
    <recommendedName>
        <fullName evidence="3">Aspartyl protease</fullName>
    </recommendedName>
</protein>
<sequence length="231" mass="23955">MGAKTLVGVWRGGDLGTLPRLPILAVAVCVFFSPSPPALAEVAANGGRIPSAEGAPAKSNCTSHRTTIQQSPKGGYWADGYINNTKVSLHIDTGANVVAVPLTVARAAGLAVGEMGHANTASDVITTYRTVIPALRVGNLMFRNVKAAINPKSPDDEVLFGMSALEAVSVHQEQGTMVLSTEVCGQSPSAVEGAAAVAPEPAVVLKRSVRECMGPNHVIDKKAMECMKSAR</sequence>
<evidence type="ECO:0008006" key="3">
    <source>
        <dbReference type="Google" id="ProtNLM"/>
    </source>
</evidence>
<dbReference type="Gene3D" id="2.40.70.10">
    <property type="entry name" value="Acid Proteases"/>
    <property type="match status" value="1"/>
</dbReference>
<dbReference type="Proteomes" id="UP000824988">
    <property type="component" value="Chromosome"/>
</dbReference>
<proteinExistence type="predicted"/>
<gene>
    <name evidence="1" type="ORF">MoryE10_16640</name>
</gene>
<reference evidence="1" key="1">
    <citation type="submission" date="2019-06" db="EMBL/GenBank/DDBJ databases">
        <title>Complete genome sequence of Methylogaea oryzae strain JCM16910.</title>
        <authorList>
            <person name="Asakawa S."/>
        </authorList>
    </citation>
    <scope>NUCLEOTIDE SEQUENCE</scope>
    <source>
        <strain evidence="1">E10</strain>
    </source>
</reference>
<dbReference type="NCBIfam" id="TIGR02281">
    <property type="entry name" value="clan_AA_DTGA"/>
    <property type="match status" value="1"/>
</dbReference>
<dbReference type="KEGG" id="moz:MoryE10_16640"/>
<dbReference type="SUPFAM" id="SSF50630">
    <property type="entry name" value="Acid proteases"/>
    <property type="match status" value="1"/>
</dbReference>
<dbReference type="CDD" id="cd05483">
    <property type="entry name" value="retropepsin_like_bacteria"/>
    <property type="match status" value="1"/>
</dbReference>
<evidence type="ECO:0000313" key="1">
    <source>
        <dbReference type="EMBL" id="BBL71058.1"/>
    </source>
</evidence>
<dbReference type="RefSeq" id="WP_156302218.1">
    <property type="nucleotide sequence ID" value="NZ_AP019782.1"/>
</dbReference>
<dbReference type="EMBL" id="AP019782">
    <property type="protein sequence ID" value="BBL71058.1"/>
    <property type="molecule type" value="Genomic_DNA"/>
</dbReference>
<dbReference type="InterPro" id="IPR021109">
    <property type="entry name" value="Peptidase_aspartic_dom_sf"/>
</dbReference>
<accession>A0A8D4VNC3</accession>
<dbReference type="InterPro" id="IPR011969">
    <property type="entry name" value="Clan_AA_Asp_peptidase_C"/>
</dbReference>
<name>A0A8D4VNC3_9GAMM</name>
<keyword evidence="2" id="KW-1185">Reference proteome</keyword>